<dbReference type="AlphaFoldDB" id="A0AAV4DH46"/>
<keyword evidence="1" id="KW-1133">Transmembrane helix</keyword>
<keyword evidence="1" id="KW-0472">Membrane</keyword>
<comment type="caution">
    <text evidence="2">The sequence shown here is derived from an EMBL/GenBank/DDBJ whole genome shotgun (WGS) entry which is preliminary data.</text>
</comment>
<feature type="transmembrane region" description="Helical" evidence="1">
    <location>
        <begin position="20"/>
        <end position="39"/>
    </location>
</feature>
<reference evidence="2 3" key="1">
    <citation type="journal article" date="2021" name="Elife">
        <title>Chloroplast acquisition without the gene transfer in kleptoplastic sea slugs, Plakobranchus ocellatus.</title>
        <authorList>
            <person name="Maeda T."/>
            <person name="Takahashi S."/>
            <person name="Yoshida T."/>
            <person name="Shimamura S."/>
            <person name="Takaki Y."/>
            <person name="Nagai Y."/>
            <person name="Toyoda A."/>
            <person name="Suzuki Y."/>
            <person name="Arimoto A."/>
            <person name="Ishii H."/>
            <person name="Satoh N."/>
            <person name="Nishiyama T."/>
            <person name="Hasebe M."/>
            <person name="Maruyama T."/>
            <person name="Minagawa J."/>
            <person name="Obokata J."/>
            <person name="Shigenobu S."/>
        </authorList>
    </citation>
    <scope>NUCLEOTIDE SEQUENCE [LARGE SCALE GENOMIC DNA]</scope>
</reference>
<name>A0AAV4DH46_9GAST</name>
<evidence type="ECO:0008006" key="4">
    <source>
        <dbReference type="Google" id="ProtNLM"/>
    </source>
</evidence>
<sequence length="106" mass="11897">MEEHDVVLYPQQTPKSVKVAARYGYFAVLTGLVDVALLSEINAGAWSLVYCMSSMTRRRNFLNIFYCCIHGNPFLPPTEVLLSSVLGAAFVLLTVFFTLNFLCILR</sequence>
<evidence type="ECO:0000313" key="3">
    <source>
        <dbReference type="Proteomes" id="UP000735302"/>
    </source>
</evidence>
<feature type="transmembrane region" description="Helical" evidence="1">
    <location>
        <begin position="81"/>
        <end position="105"/>
    </location>
</feature>
<accession>A0AAV4DH46</accession>
<dbReference type="EMBL" id="BLXT01007896">
    <property type="protein sequence ID" value="GFO43623.1"/>
    <property type="molecule type" value="Genomic_DNA"/>
</dbReference>
<gene>
    <name evidence="2" type="ORF">PoB_007012800</name>
</gene>
<keyword evidence="1" id="KW-0812">Transmembrane</keyword>
<organism evidence="2 3">
    <name type="scientific">Plakobranchus ocellatus</name>
    <dbReference type="NCBI Taxonomy" id="259542"/>
    <lineage>
        <taxon>Eukaryota</taxon>
        <taxon>Metazoa</taxon>
        <taxon>Spiralia</taxon>
        <taxon>Lophotrochozoa</taxon>
        <taxon>Mollusca</taxon>
        <taxon>Gastropoda</taxon>
        <taxon>Heterobranchia</taxon>
        <taxon>Euthyneura</taxon>
        <taxon>Panpulmonata</taxon>
        <taxon>Sacoglossa</taxon>
        <taxon>Placobranchoidea</taxon>
        <taxon>Plakobranchidae</taxon>
        <taxon>Plakobranchus</taxon>
    </lineage>
</organism>
<evidence type="ECO:0000256" key="1">
    <source>
        <dbReference type="SAM" id="Phobius"/>
    </source>
</evidence>
<evidence type="ECO:0000313" key="2">
    <source>
        <dbReference type="EMBL" id="GFO43623.1"/>
    </source>
</evidence>
<keyword evidence="3" id="KW-1185">Reference proteome</keyword>
<protein>
    <recommendedName>
        <fullName evidence="4">CASP-like protein</fullName>
    </recommendedName>
</protein>
<dbReference type="Proteomes" id="UP000735302">
    <property type="component" value="Unassembled WGS sequence"/>
</dbReference>
<proteinExistence type="predicted"/>